<gene>
    <name evidence="5" type="ORF">M0813_26515</name>
</gene>
<name>A0ABQ8Y089_9EUKA</name>
<organism evidence="5 6">
    <name type="scientific">Anaeramoeba flamelloides</name>
    <dbReference type="NCBI Taxonomy" id="1746091"/>
    <lineage>
        <taxon>Eukaryota</taxon>
        <taxon>Metamonada</taxon>
        <taxon>Anaeramoebidae</taxon>
        <taxon>Anaeramoeba</taxon>
    </lineage>
</organism>
<evidence type="ECO:0000313" key="6">
    <source>
        <dbReference type="Proteomes" id="UP001150062"/>
    </source>
</evidence>
<dbReference type="EMBL" id="JAOAOG010000236">
    <property type="protein sequence ID" value="KAJ6237935.1"/>
    <property type="molecule type" value="Genomic_DNA"/>
</dbReference>
<evidence type="ECO:0000256" key="4">
    <source>
        <dbReference type="SAM" id="MobiDB-lite"/>
    </source>
</evidence>
<protein>
    <submittedName>
        <fullName evidence="5">Arm repeat superfamily protein-related</fullName>
    </submittedName>
</protein>
<comment type="caution">
    <text evidence="5">The sequence shown here is derived from an EMBL/GenBank/DDBJ whole genome shotgun (WGS) entry which is preliminary data.</text>
</comment>
<dbReference type="Proteomes" id="UP001150062">
    <property type="component" value="Unassembled WGS sequence"/>
</dbReference>
<dbReference type="PANTHER" id="PTHR23316">
    <property type="entry name" value="IMPORTIN ALPHA"/>
    <property type="match status" value="1"/>
</dbReference>
<feature type="region of interest" description="Disordered" evidence="4">
    <location>
        <begin position="1"/>
        <end position="24"/>
    </location>
</feature>
<proteinExistence type="inferred from homology"/>
<evidence type="ECO:0000256" key="1">
    <source>
        <dbReference type="ARBA" id="ARBA00010394"/>
    </source>
</evidence>
<reference evidence="5" key="1">
    <citation type="submission" date="2022-08" db="EMBL/GenBank/DDBJ databases">
        <title>Novel sulfate-reducing endosymbionts in the free-living metamonad Anaeramoeba.</title>
        <authorList>
            <person name="Jerlstrom-Hultqvist J."/>
            <person name="Cepicka I."/>
            <person name="Gallot-Lavallee L."/>
            <person name="Salas-Leiva D."/>
            <person name="Curtis B.A."/>
            <person name="Zahonova K."/>
            <person name="Pipaliya S."/>
            <person name="Dacks J."/>
            <person name="Roger A.J."/>
        </authorList>
    </citation>
    <scope>NUCLEOTIDE SEQUENCE</scope>
    <source>
        <strain evidence="5">Schooner1</strain>
    </source>
</reference>
<dbReference type="SUPFAM" id="SSF48371">
    <property type="entry name" value="ARM repeat"/>
    <property type="match status" value="1"/>
</dbReference>
<accession>A0ABQ8Y089</accession>
<evidence type="ECO:0000256" key="3">
    <source>
        <dbReference type="ARBA" id="ARBA00022927"/>
    </source>
</evidence>
<keyword evidence="6" id="KW-1185">Reference proteome</keyword>
<keyword evidence="3" id="KW-0653">Protein transport</keyword>
<sequence>MSNFEKKLKNRQKNFKKKSDREVSVKRRNKINIQTSKKARERILKSNRKIFDSNLSTKNLTDKQINDQIIHLIQNFNNSQKNQLQTLRKFQEILYFKSEPAINSMIENGIVTHLSGLLSLQTLDEIKIDSLLIISTFCSSTEDHTKHVVEGGLVPIIMDLFDSTNPKILKQVCFFKFIQYNFYQVEHNFFSYCKKRKVESEAWLPYQVMFKFR</sequence>
<dbReference type="InterPro" id="IPR011989">
    <property type="entry name" value="ARM-like"/>
</dbReference>
<evidence type="ECO:0000313" key="5">
    <source>
        <dbReference type="EMBL" id="KAJ6237935.1"/>
    </source>
</evidence>
<evidence type="ECO:0000256" key="2">
    <source>
        <dbReference type="ARBA" id="ARBA00022448"/>
    </source>
</evidence>
<dbReference type="Gene3D" id="1.25.10.10">
    <property type="entry name" value="Leucine-rich Repeat Variant"/>
    <property type="match status" value="1"/>
</dbReference>
<keyword evidence="2" id="KW-0813">Transport</keyword>
<comment type="similarity">
    <text evidence="1">Belongs to the importin alpha family.</text>
</comment>
<dbReference type="InterPro" id="IPR016024">
    <property type="entry name" value="ARM-type_fold"/>
</dbReference>